<protein>
    <submittedName>
        <fullName evidence="1">Uncharacterized protein</fullName>
    </submittedName>
</protein>
<evidence type="ECO:0000313" key="2">
    <source>
        <dbReference type="Proteomes" id="UP000324800"/>
    </source>
</evidence>
<dbReference type="AlphaFoldDB" id="A0A5J4VK10"/>
<name>A0A5J4VK10_9EUKA</name>
<accession>A0A5J4VK10</accession>
<reference evidence="1 2" key="1">
    <citation type="submission" date="2019-03" db="EMBL/GenBank/DDBJ databases">
        <title>Single cell metagenomics reveals metabolic interactions within the superorganism composed of flagellate Streblomastix strix and complex community of Bacteroidetes bacteria on its surface.</title>
        <authorList>
            <person name="Treitli S.C."/>
            <person name="Kolisko M."/>
            <person name="Husnik F."/>
            <person name="Keeling P."/>
            <person name="Hampl V."/>
        </authorList>
    </citation>
    <scope>NUCLEOTIDE SEQUENCE [LARGE SCALE GENOMIC DNA]</scope>
    <source>
        <strain evidence="1">ST1C</strain>
    </source>
</reference>
<organism evidence="1 2">
    <name type="scientific">Streblomastix strix</name>
    <dbReference type="NCBI Taxonomy" id="222440"/>
    <lineage>
        <taxon>Eukaryota</taxon>
        <taxon>Metamonada</taxon>
        <taxon>Preaxostyla</taxon>
        <taxon>Oxymonadida</taxon>
        <taxon>Streblomastigidae</taxon>
        <taxon>Streblomastix</taxon>
    </lineage>
</organism>
<gene>
    <name evidence="1" type="ORF">EZS28_021618</name>
</gene>
<comment type="caution">
    <text evidence="1">The sequence shown here is derived from an EMBL/GenBank/DDBJ whole genome shotgun (WGS) entry which is preliminary data.</text>
</comment>
<sequence>MDIDLKFKKWSLTFKNIKQFTQLRCIADLIIGLHAEPLTESGLKNQVCDIKSVTMSIKNYIITEVTAKVARYKATDACLNIVRQFYSQHLFVFLAQRVEVWPFPTSVTLTGIRASQNILLSHIIDFCLQFPKYARATTCFENPYYQNIQEQQWSIDFRWIRHLELNTFVELRGAPIYQGATNSYYNVDTNAKNTPPPIICTIHDTFWLFSPAAGRNCIYDTNHSFDEVVGSFSSRNN</sequence>
<dbReference type="EMBL" id="SNRW01006555">
    <property type="protein sequence ID" value="KAA6382855.1"/>
    <property type="molecule type" value="Genomic_DNA"/>
</dbReference>
<proteinExistence type="predicted"/>
<evidence type="ECO:0000313" key="1">
    <source>
        <dbReference type="EMBL" id="KAA6382855.1"/>
    </source>
</evidence>
<dbReference type="OrthoDB" id="10500762at2759"/>
<dbReference type="Proteomes" id="UP000324800">
    <property type="component" value="Unassembled WGS sequence"/>
</dbReference>